<feature type="region of interest" description="Disordered" evidence="5">
    <location>
        <begin position="282"/>
        <end position="304"/>
    </location>
</feature>
<dbReference type="SUPFAM" id="SSF55120">
    <property type="entry name" value="Pseudouridine synthase"/>
    <property type="match status" value="1"/>
</dbReference>
<dbReference type="InterPro" id="IPR020103">
    <property type="entry name" value="PsdUridine_synth_cat_dom_sf"/>
</dbReference>
<comment type="caution">
    <text evidence="7">The sequence shown here is derived from an EMBL/GenBank/DDBJ whole genome shotgun (WGS) entry which is preliminary data.</text>
</comment>
<gene>
    <name evidence="7" type="primary">rluA</name>
    <name evidence="7" type="ORF">HLUCCA11_14680</name>
</gene>
<dbReference type="GO" id="GO:0003723">
    <property type="term" value="F:RNA binding"/>
    <property type="evidence" value="ECO:0007669"/>
    <property type="project" value="InterPro"/>
</dbReference>
<name>A0A0P8C073_9CYAN</name>
<comment type="catalytic activity">
    <reaction evidence="1">
        <text>a uridine in RNA = a pseudouridine in RNA</text>
        <dbReference type="Rhea" id="RHEA:48348"/>
        <dbReference type="Rhea" id="RHEA-COMP:12068"/>
        <dbReference type="Rhea" id="RHEA-COMP:12069"/>
        <dbReference type="ChEBI" id="CHEBI:65314"/>
        <dbReference type="ChEBI" id="CHEBI:65315"/>
    </reaction>
</comment>
<dbReference type="Gene3D" id="3.30.2350.10">
    <property type="entry name" value="Pseudouridine synthase"/>
    <property type="match status" value="1"/>
</dbReference>
<dbReference type="Proteomes" id="UP000050465">
    <property type="component" value="Unassembled WGS sequence"/>
</dbReference>
<protein>
    <recommendedName>
        <fullName evidence="2">RNA pseudouridylate synthase</fullName>
    </recommendedName>
    <alternativeName>
        <fullName evidence="3">RNA-uridine isomerase</fullName>
    </alternativeName>
</protein>
<dbReference type="Pfam" id="PF00849">
    <property type="entry name" value="PseudoU_synth_2"/>
    <property type="match status" value="1"/>
</dbReference>
<dbReference type="AlphaFoldDB" id="A0A0P8C073"/>
<dbReference type="PANTHER" id="PTHR21600">
    <property type="entry name" value="MITOCHONDRIAL RNA PSEUDOURIDINE SYNTHASE"/>
    <property type="match status" value="1"/>
</dbReference>
<dbReference type="InterPro" id="IPR050188">
    <property type="entry name" value="RluA_PseudoU_synthase"/>
</dbReference>
<accession>A0A0P8C073</accession>
<dbReference type="GO" id="GO:0000455">
    <property type="term" value="P:enzyme-directed rRNA pseudouridine synthesis"/>
    <property type="evidence" value="ECO:0007669"/>
    <property type="project" value="TreeGrafter"/>
</dbReference>
<evidence type="ECO:0000313" key="7">
    <source>
        <dbReference type="EMBL" id="KPQ34542.1"/>
    </source>
</evidence>
<proteinExistence type="predicted"/>
<feature type="coiled-coil region" evidence="4">
    <location>
        <begin position="3"/>
        <end position="33"/>
    </location>
</feature>
<dbReference type="GO" id="GO:0140098">
    <property type="term" value="F:catalytic activity, acting on RNA"/>
    <property type="evidence" value="ECO:0007669"/>
    <property type="project" value="UniProtKB-ARBA"/>
</dbReference>
<evidence type="ECO:0000256" key="4">
    <source>
        <dbReference type="SAM" id="Coils"/>
    </source>
</evidence>
<feature type="domain" description="Pseudouridine synthase RsuA/RluA-like" evidence="6">
    <location>
        <begin position="191"/>
        <end position="338"/>
    </location>
</feature>
<dbReference type="PANTHER" id="PTHR21600:SF89">
    <property type="entry name" value="RIBOSOMAL LARGE SUBUNIT PSEUDOURIDINE SYNTHASE A"/>
    <property type="match status" value="1"/>
</dbReference>
<evidence type="ECO:0000256" key="5">
    <source>
        <dbReference type="SAM" id="MobiDB-lite"/>
    </source>
</evidence>
<evidence type="ECO:0000256" key="2">
    <source>
        <dbReference type="ARBA" id="ARBA00031870"/>
    </source>
</evidence>
<sequence length="408" mass="46637">MWLRAYDKQMQTEADALNQLNQLKRDLLALQLAFQHLPARADYEQIAEHYSVQQKQLALKHQGRKAQRDRSRLDYSSQLQGNALMAALEKLNQESQQDGMERRRLKQAQAQALSPIAQVISESEAQIKRLKQQYKTLSREWQTQLQAAYFSEQARAEQAKAKQAKAKQAKAKQARGEASFALRILYQDEALIIVDKPAGLLSVPGRRYHSQDSVLSRLRYQLPQGAFVQAVHRLDEDTSGVLAIATSAEAHAALSRQFALRQVHKTYEAVLSRPVDRSSGTVELPLWGNPKDRPRQSVDFQQGKPSRTEFRVIMPGEQPRVELIPHTGRTHQLRVHMADEKGLNSPVLGDRLYGKVEEDFEGKVEKKREGEREQPKKQYYKLYLHATRLEIVHPMTNKTVCFSSSPPF</sequence>
<dbReference type="STRING" id="1666911.HLUCCA11_14680"/>
<evidence type="ECO:0000256" key="1">
    <source>
        <dbReference type="ARBA" id="ARBA00000073"/>
    </source>
</evidence>
<organism evidence="7 8">
    <name type="scientific">Phormidesmis priestleyi Ana</name>
    <dbReference type="NCBI Taxonomy" id="1666911"/>
    <lineage>
        <taxon>Bacteria</taxon>
        <taxon>Bacillati</taxon>
        <taxon>Cyanobacteriota</taxon>
        <taxon>Cyanophyceae</taxon>
        <taxon>Leptolyngbyales</taxon>
        <taxon>Leptolyngbyaceae</taxon>
        <taxon>Phormidesmis</taxon>
    </lineage>
</organism>
<feature type="coiled-coil region" evidence="4">
    <location>
        <begin position="88"/>
        <end position="174"/>
    </location>
</feature>
<dbReference type="GO" id="GO:0009982">
    <property type="term" value="F:pseudouridine synthase activity"/>
    <property type="evidence" value="ECO:0007669"/>
    <property type="project" value="InterPro"/>
</dbReference>
<evidence type="ECO:0000313" key="8">
    <source>
        <dbReference type="Proteomes" id="UP000050465"/>
    </source>
</evidence>
<dbReference type="InterPro" id="IPR006145">
    <property type="entry name" value="PsdUridine_synth_RsuA/RluA"/>
</dbReference>
<keyword evidence="4" id="KW-0175">Coiled coil</keyword>
<evidence type="ECO:0000256" key="3">
    <source>
        <dbReference type="ARBA" id="ARBA00033164"/>
    </source>
</evidence>
<dbReference type="CDD" id="cd02869">
    <property type="entry name" value="PseudoU_synth_RluA_like"/>
    <property type="match status" value="1"/>
</dbReference>
<keyword evidence="7" id="KW-0413">Isomerase</keyword>
<dbReference type="PATRIC" id="fig|1666911.3.peg.195"/>
<evidence type="ECO:0000259" key="6">
    <source>
        <dbReference type="Pfam" id="PF00849"/>
    </source>
</evidence>
<dbReference type="EMBL" id="LJZR01000019">
    <property type="protein sequence ID" value="KPQ34542.1"/>
    <property type="molecule type" value="Genomic_DNA"/>
</dbReference>
<reference evidence="7 8" key="1">
    <citation type="submission" date="2015-09" db="EMBL/GenBank/DDBJ databases">
        <title>Identification and resolution of microdiversity through metagenomic sequencing of parallel consortia.</title>
        <authorList>
            <person name="Nelson W.C."/>
            <person name="Romine M.F."/>
            <person name="Lindemann S.R."/>
        </authorList>
    </citation>
    <scope>NUCLEOTIDE SEQUENCE [LARGE SCALE GENOMIC DNA]</scope>
    <source>
        <strain evidence="7">Ana</strain>
    </source>
</reference>